<accession>B6IHK4</accession>
<organism evidence="1 2">
    <name type="scientific">Caenorhabditis briggsae</name>
    <dbReference type="NCBI Taxonomy" id="6238"/>
    <lineage>
        <taxon>Eukaryota</taxon>
        <taxon>Metazoa</taxon>
        <taxon>Ecdysozoa</taxon>
        <taxon>Nematoda</taxon>
        <taxon>Chromadorea</taxon>
        <taxon>Rhabditida</taxon>
        <taxon>Rhabditina</taxon>
        <taxon>Rhabditomorpha</taxon>
        <taxon>Rhabditoidea</taxon>
        <taxon>Rhabditidae</taxon>
        <taxon>Peloderinae</taxon>
        <taxon>Caenorhabditis</taxon>
    </lineage>
</organism>
<gene>
    <name evidence="1" type="ORF">CBG27130</name>
    <name evidence="1" type="ORF">CBG_27130</name>
</gene>
<reference evidence="1 2" key="1">
    <citation type="journal article" date="2003" name="PLoS Biol.">
        <title>The genome sequence of Caenorhabditis briggsae: a platform for comparative genomics.</title>
        <authorList>
            <person name="Stein L.D."/>
            <person name="Bao Z."/>
            <person name="Blasiar D."/>
            <person name="Blumenthal T."/>
            <person name="Brent M.R."/>
            <person name="Chen N."/>
            <person name="Chinwalla A."/>
            <person name="Clarke L."/>
            <person name="Clee C."/>
            <person name="Coghlan A."/>
            <person name="Coulson A."/>
            <person name="D'Eustachio P."/>
            <person name="Fitch D.H."/>
            <person name="Fulton L.A."/>
            <person name="Fulton R.E."/>
            <person name="Griffiths-Jones S."/>
            <person name="Harris T.W."/>
            <person name="Hillier L.W."/>
            <person name="Kamath R."/>
            <person name="Kuwabara P.E."/>
            <person name="Mardis E.R."/>
            <person name="Marra M.A."/>
            <person name="Miner T.L."/>
            <person name="Minx P."/>
            <person name="Mullikin J.C."/>
            <person name="Plumb R.W."/>
            <person name="Rogers J."/>
            <person name="Schein J.E."/>
            <person name="Sohrmann M."/>
            <person name="Spieth J."/>
            <person name="Stajich J.E."/>
            <person name="Wei C."/>
            <person name="Willey D."/>
            <person name="Wilson R.K."/>
            <person name="Durbin R."/>
            <person name="Waterston R.H."/>
        </authorList>
    </citation>
    <scope>NUCLEOTIDE SEQUENCE [LARGE SCALE GENOMIC DNA]</scope>
    <source>
        <strain evidence="1 2">AF16</strain>
    </source>
</reference>
<name>B6IHK4_CAEBR</name>
<protein>
    <submittedName>
        <fullName evidence="1">Protein CBG27130</fullName>
    </submittedName>
</protein>
<dbReference type="RefSeq" id="XP_045098947.1">
    <property type="nucleotide sequence ID" value="XM_045237774.1"/>
</dbReference>
<keyword evidence="2" id="KW-1185">Reference proteome</keyword>
<dbReference type="KEGG" id="cbr:CBG_27130"/>
<dbReference type="Proteomes" id="UP000008549">
    <property type="component" value="Unassembled WGS sequence"/>
</dbReference>
<reference evidence="1 2" key="2">
    <citation type="journal article" date="2011" name="PLoS Genet.">
        <title>Caenorhabditis briggsae recombinant inbred line genotypes reveal inter-strain incompatibility and the evolution of recombination.</title>
        <authorList>
            <person name="Ross J.A."/>
            <person name="Koboldt D.C."/>
            <person name="Staisch J.E."/>
            <person name="Chamberlin H.M."/>
            <person name="Gupta B.P."/>
            <person name="Miller R.D."/>
            <person name="Baird S.E."/>
            <person name="Haag E.S."/>
        </authorList>
    </citation>
    <scope>NUCLEOTIDE SEQUENCE [LARGE SCALE GENOMIC DNA]</scope>
    <source>
        <strain evidence="1 2">AF16</strain>
    </source>
</reference>
<evidence type="ECO:0000313" key="2">
    <source>
        <dbReference type="Proteomes" id="UP000008549"/>
    </source>
</evidence>
<sequence>MSHGITVFSGFVVLSQCGRPQPEVIWIDNNGKVIEESRKMKVRIFNHSKPTGCIFCGIENLIFRSFQFLNSVIEEHAMFLL</sequence>
<proteinExistence type="predicted"/>
<dbReference type="InParanoid" id="B6IHK4"/>
<dbReference type="AlphaFoldDB" id="B6IHK4"/>
<dbReference type="EMBL" id="HE600954">
    <property type="protein sequence ID" value="CAR99384.1"/>
    <property type="molecule type" value="Genomic_DNA"/>
</dbReference>
<dbReference type="HOGENOM" id="CLU_2575997_0_0_1"/>
<dbReference type="CTD" id="68918588"/>
<evidence type="ECO:0000313" key="1">
    <source>
        <dbReference type="EMBL" id="CAR99384.1"/>
    </source>
</evidence>
<dbReference type="GeneID" id="68918588"/>
<dbReference type="STRING" id="6238.B6IHK4"/>